<keyword evidence="2" id="KW-0808">Transferase</keyword>
<dbReference type="InterPro" id="IPR052028">
    <property type="entry name" value="HipA_Ser/Thr_kinase"/>
</dbReference>
<organism evidence="5 6">
    <name type="scientific">Salinibacterium xinjiangense</name>
    <dbReference type="NCBI Taxonomy" id="386302"/>
    <lineage>
        <taxon>Bacteria</taxon>
        <taxon>Bacillati</taxon>
        <taxon>Actinomycetota</taxon>
        <taxon>Actinomycetes</taxon>
        <taxon>Micrococcales</taxon>
        <taxon>Microbacteriaceae</taxon>
        <taxon>Salinibacterium</taxon>
    </lineage>
</organism>
<keyword evidence="6" id="KW-1185">Reference proteome</keyword>
<dbReference type="PANTHER" id="PTHR37419:SF8">
    <property type="entry name" value="TOXIN YJJJ"/>
    <property type="match status" value="1"/>
</dbReference>
<reference evidence="5 6" key="1">
    <citation type="submission" date="2017-09" db="EMBL/GenBank/DDBJ databases">
        <authorList>
            <person name="Ehlers B."/>
            <person name="Leendertz F.H."/>
        </authorList>
    </citation>
    <scope>NUCLEOTIDE SEQUENCE [LARGE SCALE GENOMIC DNA]</scope>
    <source>
        <strain evidence="5 6">CGMCC 1.05381</strain>
    </source>
</reference>
<accession>A0A2C8ZVV4</accession>
<dbReference type="GO" id="GO:0004674">
    <property type="term" value="F:protein serine/threonine kinase activity"/>
    <property type="evidence" value="ECO:0007669"/>
    <property type="project" value="TreeGrafter"/>
</dbReference>
<comment type="similarity">
    <text evidence="1">Belongs to the HipA Ser/Thr kinase family.</text>
</comment>
<feature type="domain" description="HipA-like C-terminal" evidence="4">
    <location>
        <begin position="170"/>
        <end position="386"/>
    </location>
</feature>
<protein>
    <submittedName>
        <fullName evidence="5">Serine/threonine-protein kinase HipA</fullName>
    </submittedName>
</protein>
<dbReference type="InterPro" id="IPR012893">
    <property type="entry name" value="HipA-like_C"/>
</dbReference>
<keyword evidence="3 5" id="KW-0418">Kinase</keyword>
<dbReference type="AlphaFoldDB" id="A0A2C8ZVV4"/>
<evidence type="ECO:0000259" key="4">
    <source>
        <dbReference type="Pfam" id="PF07804"/>
    </source>
</evidence>
<dbReference type="RefSeq" id="WP_097061151.1">
    <property type="nucleotide sequence ID" value="NZ_BMLC01000003.1"/>
</dbReference>
<sequence>MADHAYVWIWLPNKTEPVVAGRVQQHPSSARQASYSFIYGRSYLANPDALPLFTELPLSSGEQLPTPGLDIAGVLLDATPDSWGRRVVNEQVLSSHTSQSEPAELDLLTYMLRSGSNRIGALDFQPSATEYIERGSDHQPTVGELMDAAELIERGEVISPGLADALFLASSVGGARPKAALVNERKSLIAKFPSSTDQYPMVKYEALAMDLARRVGIRTAGTELLHTAGRDVLLVERFDRPGDGTRRMQVSALTVLGVNPDTARSATSYPALADKIRSSFTDSKATLRELFERIVFNVIIRNTDDHARNTAAFWDGTALTLTPAYDITPSHGRRDSVASHPMAITADGDNRSLLAVCISAAAVFQLSEPEAQAIVDHQVEIVQTQWRDAADKAQLTARERDALWEKSILNPAIFWDK</sequence>
<evidence type="ECO:0000313" key="5">
    <source>
        <dbReference type="EMBL" id="SOE69839.1"/>
    </source>
</evidence>
<proteinExistence type="inferred from homology"/>
<dbReference type="OrthoDB" id="3182374at2"/>
<dbReference type="Pfam" id="PF07804">
    <property type="entry name" value="HipA_C"/>
    <property type="match status" value="1"/>
</dbReference>
<name>A0A2C8ZVV4_9MICO</name>
<evidence type="ECO:0000256" key="2">
    <source>
        <dbReference type="ARBA" id="ARBA00022679"/>
    </source>
</evidence>
<dbReference type="EMBL" id="OCST01000004">
    <property type="protein sequence ID" value="SOE69839.1"/>
    <property type="molecule type" value="Genomic_DNA"/>
</dbReference>
<evidence type="ECO:0000256" key="1">
    <source>
        <dbReference type="ARBA" id="ARBA00010164"/>
    </source>
</evidence>
<evidence type="ECO:0000256" key="3">
    <source>
        <dbReference type="ARBA" id="ARBA00022777"/>
    </source>
</evidence>
<dbReference type="Proteomes" id="UP000219440">
    <property type="component" value="Unassembled WGS sequence"/>
</dbReference>
<dbReference type="PANTHER" id="PTHR37419">
    <property type="entry name" value="SERINE/THREONINE-PROTEIN KINASE TOXIN HIPA"/>
    <property type="match status" value="1"/>
</dbReference>
<gene>
    <name evidence="5" type="ORF">SAMN06296378_2072</name>
</gene>
<dbReference type="GO" id="GO:0005829">
    <property type="term" value="C:cytosol"/>
    <property type="evidence" value="ECO:0007669"/>
    <property type="project" value="TreeGrafter"/>
</dbReference>
<evidence type="ECO:0000313" key="6">
    <source>
        <dbReference type="Proteomes" id="UP000219440"/>
    </source>
</evidence>